<dbReference type="EMBL" id="CAJFCW020000003">
    <property type="protein sequence ID" value="CAG9101953.1"/>
    <property type="molecule type" value="Genomic_DNA"/>
</dbReference>
<accession>A0A811KDZ1</accession>
<protein>
    <submittedName>
        <fullName evidence="3">Uncharacterized protein</fullName>
    </submittedName>
</protein>
<organism evidence="3 4">
    <name type="scientific">Bursaphelenchus okinawaensis</name>
    <dbReference type="NCBI Taxonomy" id="465554"/>
    <lineage>
        <taxon>Eukaryota</taxon>
        <taxon>Metazoa</taxon>
        <taxon>Ecdysozoa</taxon>
        <taxon>Nematoda</taxon>
        <taxon>Chromadorea</taxon>
        <taxon>Rhabditida</taxon>
        <taxon>Tylenchina</taxon>
        <taxon>Tylenchomorpha</taxon>
        <taxon>Aphelenchoidea</taxon>
        <taxon>Aphelenchoididae</taxon>
        <taxon>Bursaphelenchus</taxon>
    </lineage>
</organism>
<feature type="region of interest" description="Disordered" evidence="1">
    <location>
        <begin position="226"/>
        <end position="265"/>
    </location>
</feature>
<reference evidence="3" key="1">
    <citation type="submission" date="2020-09" db="EMBL/GenBank/DDBJ databases">
        <authorList>
            <person name="Kikuchi T."/>
        </authorList>
    </citation>
    <scope>NUCLEOTIDE SEQUENCE</scope>
    <source>
        <strain evidence="3">SH1</strain>
    </source>
</reference>
<evidence type="ECO:0000256" key="1">
    <source>
        <dbReference type="SAM" id="MobiDB-lite"/>
    </source>
</evidence>
<dbReference type="PANTHER" id="PTHR36694:SF5">
    <property type="entry name" value="PROTEIN CBG13296"/>
    <property type="match status" value="1"/>
</dbReference>
<dbReference type="OrthoDB" id="5916023at2759"/>
<comment type="caution">
    <text evidence="3">The sequence shown here is derived from an EMBL/GenBank/DDBJ whole genome shotgun (WGS) entry which is preliminary data.</text>
</comment>
<gene>
    <name evidence="3" type="ORF">BOKJ2_LOCUS5391</name>
</gene>
<feature type="transmembrane region" description="Helical" evidence="2">
    <location>
        <begin position="114"/>
        <end position="135"/>
    </location>
</feature>
<proteinExistence type="predicted"/>
<dbReference type="PANTHER" id="PTHR36694">
    <property type="entry name" value="PASIFLORA 1, ISOFORM A-RELATED"/>
    <property type="match status" value="1"/>
</dbReference>
<evidence type="ECO:0000313" key="4">
    <source>
        <dbReference type="Proteomes" id="UP000614601"/>
    </source>
</evidence>
<feature type="transmembrane region" description="Helical" evidence="2">
    <location>
        <begin position="21"/>
        <end position="42"/>
    </location>
</feature>
<name>A0A811KDZ1_9BILA</name>
<dbReference type="Proteomes" id="UP000614601">
    <property type="component" value="Unassembled WGS sequence"/>
</dbReference>
<dbReference type="Proteomes" id="UP000783686">
    <property type="component" value="Unassembled WGS sequence"/>
</dbReference>
<keyword evidence="2" id="KW-0472">Membrane</keyword>
<feature type="transmembrane region" description="Helical" evidence="2">
    <location>
        <begin position="142"/>
        <end position="163"/>
    </location>
</feature>
<dbReference type="EMBL" id="CAJFDH010000003">
    <property type="protein sequence ID" value="CAD5214035.1"/>
    <property type="molecule type" value="Genomic_DNA"/>
</dbReference>
<keyword evidence="4" id="KW-1185">Reference proteome</keyword>
<dbReference type="AlphaFoldDB" id="A0A811KDZ1"/>
<evidence type="ECO:0000313" key="3">
    <source>
        <dbReference type="EMBL" id="CAD5214035.1"/>
    </source>
</evidence>
<keyword evidence="2" id="KW-0812">Transmembrane</keyword>
<sequence>MAKVEVQIRHCFCCGLHIGSFFVAIYSLLVFLLLGSLALYGLSDLTQNGDKLYDDCEKEALGVIRTDNRKLHFHEGHTTVIVEDSGSYHCTFGLYTEELKFGQDIRFFTLWFDIGLYALLVLASVILLIGLCAYNHILLFPWILLMAVEVIRGIISTVLIFVYSHGNLARIATGIFFLGVQCFHISILLVIIAKAQKIYNRKHGIPTEPYDHRAVYPTTTLPSNYAYSPQVPRSNRDPYPYSDYSPSQKNAPYYDPTYATHQSRY</sequence>
<keyword evidence="2" id="KW-1133">Transmembrane helix</keyword>
<evidence type="ECO:0000256" key="2">
    <source>
        <dbReference type="SAM" id="Phobius"/>
    </source>
</evidence>
<feature type="transmembrane region" description="Helical" evidence="2">
    <location>
        <begin position="169"/>
        <end position="193"/>
    </location>
</feature>